<dbReference type="InterPro" id="IPR025311">
    <property type="entry name" value="DUF4166"/>
</dbReference>
<dbReference type="RefSeq" id="WP_002709224.1">
    <property type="nucleotide sequence ID" value="NZ_JH651384.1"/>
</dbReference>
<dbReference type="EMBL" id="JH651384">
    <property type="protein sequence ID" value="EIJ35318.1"/>
    <property type="molecule type" value="Genomic_DNA"/>
</dbReference>
<evidence type="ECO:0000259" key="1">
    <source>
        <dbReference type="Pfam" id="PF13761"/>
    </source>
</evidence>
<dbReference type="Proteomes" id="UP000005317">
    <property type="component" value="Unassembled WGS sequence"/>
</dbReference>
<accession>A0A656HEH4</accession>
<organism evidence="2 3">
    <name type="scientific">Thiothrix nivea (strain ATCC 35100 / DSM 5205 / JP2)</name>
    <dbReference type="NCBI Taxonomy" id="870187"/>
    <lineage>
        <taxon>Bacteria</taxon>
        <taxon>Pseudomonadati</taxon>
        <taxon>Pseudomonadota</taxon>
        <taxon>Gammaproteobacteria</taxon>
        <taxon>Thiotrichales</taxon>
        <taxon>Thiotrichaceae</taxon>
        <taxon>Thiothrix</taxon>
    </lineage>
</organism>
<dbReference type="AlphaFoldDB" id="A0A656HEH4"/>
<protein>
    <recommendedName>
        <fullName evidence="1">DUF4166 domain-containing protein</fullName>
    </recommendedName>
</protein>
<evidence type="ECO:0000313" key="2">
    <source>
        <dbReference type="EMBL" id="EIJ35318.1"/>
    </source>
</evidence>
<proteinExistence type="predicted"/>
<keyword evidence="3" id="KW-1185">Reference proteome</keyword>
<dbReference type="Pfam" id="PF13761">
    <property type="entry name" value="DUF4166"/>
    <property type="match status" value="1"/>
</dbReference>
<reference evidence="3" key="1">
    <citation type="journal article" date="2011" name="Stand. Genomic Sci.">
        <title>Genome sequence of the filamentous, gliding Thiothrix nivea neotype strain (JP2(T)).</title>
        <authorList>
            <person name="Lapidus A."/>
            <person name="Nolan M."/>
            <person name="Lucas S."/>
            <person name="Glavina Del Rio T."/>
            <person name="Tice H."/>
            <person name="Cheng J.F."/>
            <person name="Tapia R."/>
            <person name="Han C."/>
            <person name="Goodwin L."/>
            <person name="Pitluck S."/>
            <person name="Liolios K."/>
            <person name="Pagani I."/>
            <person name="Ivanova N."/>
            <person name="Huntemann M."/>
            <person name="Mavromatis K."/>
            <person name="Mikhailova N."/>
            <person name="Pati A."/>
            <person name="Chen A."/>
            <person name="Palaniappan K."/>
            <person name="Land M."/>
            <person name="Brambilla E.M."/>
            <person name="Rohde M."/>
            <person name="Abt B."/>
            <person name="Verbarg S."/>
            <person name="Goker M."/>
            <person name="Bristow J."/>
            <person name="Eisen J.A."/>
            <person name="Markowitz V."/>
            <person name="Hugenholtz P."/>
            <person name="Kyrpides N.C."/>
            <person name="Klenk H.P."/>
            <person name="Woyke T."/>
        </authorList>
    </citation>
    <scope>NUCLEOTIDE SEQUENCE [LARGE SCALE GENOMIC DNA]</scope>
    <source>
        <strain evidence="3">ATCC 35100 / DSM 5205 / JP2</strain>
    </source>
</reference>
<name>A0A656HEH4_THINJ</name>
<sequence length="198" mass="22531">MDNIPLMQKALGAQWEQLPPGLQAHYQHGDNRDVGALDIDYPGFMQPYLSFLRLLGALVNRRGKAVPTTVKKWMEGETQRWKRTITFPNGKAIFFNSHWVYAGGNEIIEYVSPLMGLRMAVAVKDGKLHYSGRHLVLKLGGLLIPIPEWLVLGHTTIVETALDEGGFAMDFRLTHPWLGQVFSYAGKFRTLRKQFYFI</sequence>
<evidence type="ECO:0000313" key="3">
    <source>
        <dbReference type="Proteomes" id="UP000005317"/>
    </source>
</evidence>
<feature type="domain" description="DUF4166" evidence="1">
    <location>
        <begin position="18"/>
        <end position="188"/>
    </location>
</feature>
<dbReference type="OrthoDB" id="8844917at2"/>
<gene>
    <name evidence="2" type="ORF">Thini_2781</name>
</gene>